<feature type="transmembrane region" description="Helical" evidence="5">
    <location>
        <begin position="712"/>
        <end position="735"/>
    </location>
</feature>
<name>A0AAV4GUB5_9GAST</name>
<dbReference type="InterPro" id="IPR003961">
    <property type="entry name" value="FN3_dom"/>
</dbReference>
<dbReference type="Gene3D" id="2.60.40.10">
    <property type="entry name" value="Immunoglobulins"/>
    <property type="match status" value="1"/>
</dbReference>
<gene>
    <name evidence="8" type="ORF">ElyMa_004249400</name>
</gene>
<keyword evidence="5" id="KW-0472">Membrane</keyword>
<keyword evidence="5" id="KW-0812">Transmembrane</keyword>
<keyword evidence="1" id="KW-0433">Leucine-rich repeat</keyword>
<dbReference type="SMART" id="SM00365">
    <property type="entry name" value="LRR_SD22"/>
    <property type="match status" value="5"/>
</dbReference>
<dbReference type="InterPro" id="IPR001611">
    <property type="entry name" value="Leu-rich_rpt"/>
</dbReference>
<accession>A0AAV4GUB5</accession>
<dbReference type="InterPro" id="IPR032675">
    <property type="entry name" value="LRR_dom_sf"/>
</dbReference>
<dbReference type="Proteomes" id="UP000762676">
    <property type="component" value="Unassembled WGS sequence"/>
</dbReference>
<evidence type="ECO:0000313" key="9">
    <source>
        <dbReference type="Proteomes" id="UP000762676"/>
    </source>
</evidence>
<reference evidence="8 9" key="1">
    <citation type="journal article" date="2021" name="Elife">
        <title>Chloroplast acquisition without the gene transfer in kleptoplastic sea slugs, Plakobranchus ocellatus.</title>
        <authorList>
            <person name="Maeda T."/>
            <person name="Takahashi S."/>
            <person name="Yoshida T."/>
            <person name="Shimamura S."/>
            <person name="Takaki Y."/>
            <person name="Nagai Y."/>
            <person name="Toyoda A."/>
            <person name="Suzuki Y."/>
            <person name="Arimoto A."/>
            <person name="Ishii H."/>
            <person name="Satoh N."/>
            <person name="Nishiyama T."/>
            <person name="Hasebe M."/>
            <person name="Maruyama T."/>
            <person name="Minagawa J."/>
            <person name="Obokata J."/>
            <person name="Shigenobu S."/>
        </authorList>
    </citation>
    <scope>NUCLEOTIDE SEQUENCE [LARGE SCALE GENOMIC DNA]</scope>
</reference>
<evidence type="ECO:0000259" key="7">
    <source>
        <dbReference type="PROSITE" id="PS50853"/>
    </source>
</evidence>
<dbReference type="SMART" id="SM00060">
    <property type="entry name" value="FN3"/>
    <property type="match status" value="1"/>
</dbReference>
<evidence type="ECO:0000256" key="2">
    <source>
        <dbReference type="ARBA" id="ARBA00022729"/>
    </source>
</evidence>
<feature type="region of interest" description="Disordered" evidence="4">
    <location>
        <begin position="830"/>
        <end position="866"/>
    </location>
</feature>
<dbReference type="Pfam" id="PF13306">
    <property type="entry name" value="LRR_5"/>
    <property type="match status" value="1"/>
</dbReference>
<sequence>MASVVAKKHRSGLTCAVWWLVLAVVILPRVSEAVTAFCHPLKEAFAASNCECRGARGPDGKETLDVVLDCSDQAITSVPAMASGTDPTTLPVIHEFILANNSITRLNSDSFTGLRVRALDLSGNSIGYVADDAFFPLMDTIRELKMDGDQSSGPPKPAFAFLGDLEVLALGNYRVAYLGDSDHQYFLATPNLKHLTIHSWSIQAVERDAFTGMNDLQSLTILNEKEINNLPTQTLRVDSLKNLKRLKISTTSIDELPYEAFSSLTNLEELDLSDNFITKITFNSLDGLGRKLKKLSFASNILRSDTSDFSGLRNLENLEELDLSGNEKITSIPNLSNLNLGDQTSLKIFLGSNEITSLSASAFSGIEQQLHTLDLSGNSIPSIAKETFSGVTRLQELRLSSQSGQTGSTFALPSSLTQSAGSLTHLFLDGLKLDTAALWAVLPQMTKLEVLDLSHTQLSGLQNLAFENLTSLQELNLNGNRLISLDQEHIVGPRSSLKKLYLSNNPLKRISSCVFAHYDSFPITLALQSAPLECDCRLGWLYKAEQTRNIRFLDGKEPTCANMNNVPLMSKSYADVCADGNYIDPPCENPYTTPAPPTTPGPPTLTLKVMQRTNTSITLSWTLSSTAATLTKFAVTVTNNYGQKEYREDDIPPRVSQLEAKPLLPGTSHKVCVIANFLDINSVTTCTFTNTEGDASPPKGQTGDSDSNNAGIIIGAVVGAILLLVVLAAIFYLAVIRRRPKKGAGSVPAPIQPRNFAKSELPSMTEDSRRFTRPKRPLDNHDGMQVVAISDGQMSDRNASNGSAARVGRAAMLNSDGSYKLMSAGPSSLARTSVTSNTSGGPSLYENDRGLLPKTPPYNNYGLRGPRQPGYYNEAFETDKYDEIDMQREVTL</sequence>
<dbReference type="Gene3D" id="3.80.10.10">
    <property type="entry name" value="Ribonuclease Inhibitor"/>
    <property type="match status" value="3"/>
</dbReference>
<dbReference type="AlphaFoldDB" id="A0AAV4GUB5"/>
<dbReference type="InterPro" id="IPR013783">
    <property type="entry name" value="Ig-like_fold"/>
</dbReference>
<evidence type="ECO:0000256" key="1">
    <source>
        <dbReference type="ARBA" id="ARBA00022614"/>
    </source>
</evidence>
<keyword evidence="5" id="KW-1133">Transmembrane helix</keyword>
<feature type="compositionally biased region" description="Basic and acidic residues" evidence="4">
    <location>
        <begin position="766"/>
        <end position="781"/>
    </location>
</feature>
<dbReference type="InterPro" id="IPR003591">
    <property type="entry name" value="Leu-rich_rpt_typical-subtyp"/>
</dbReference>
<evidence type="ECO:0000313" key="8">
    <source>
        <dbReference type="EMBL" id="GFR88335.1"/>
    </source>
</evidence>
<organism evidence="8 9">
    <name type="scientific">Elysia marginata</name>
    <dbReference type="NCBI Taxonomy" id="1093978"/>
    <lineage>
        <taxon>Eukaryota</taxon>
        <taxon>Metazoa</taxon>
        <taxon>Spiralia</taxon>
        <taxon>Lophotrochozoa</taxon>
        <taxon>Mollusca</taxon>
        <taxon>Gastropoda</taxon>
        <taxon>Heterobranchia</taxon>
        <taxon>Euthyneura</taxon>
        <taxon>Panpulmonata</taxon>
        <taxon>Sacoglossa</taxon>
        <taxon>Placobranchoidea</taxon>
        <taxon>Plakobranchidae</taxon>
        <taxon>Elysia</taxon>
    </lineage>
</organism>
<keyword evidence="9" id="KW-1185">Reference proteome</keyword>
<protein>
    <submittedName>
        <fullName evidence="8">Leucine-rich repeat-containing protein 15-like</fullName>
    </submittedName>
</protein>
<keyword evidence="3" id="KW-0677">Repeat</keyword>
<dbReference type="InterPro" id="IPR036116">
    <property type="entry name" value="FN3_sf"/>
</dbReference>
<feature type="signal peptide" evidence="6">
    <location>
        <begin position="1"/>
        <end position="33"/>
    </location>
</feature>
<dbReference type="SUPFAM" id="SSF49265">
    <property type="entry name" value="Fibronectin type III"/>
    <property type="match status" value="1"/>
</dbReference>
<dbReference type="PROSITE" id="PS51450">
    <property type="entry name" value="LRR"/>
    <property type="match status" value="5"/>
</dbReference>
<dbReference type="CDD" id="cd00063">
    <property type="entry name" value="FN3"/>
    <property type="match status" value="1"/>
</dbReference>
<feature type="chain" id="PRO_5043652055" evidence="6">
    <location>
        <begin position="34"/>
        <end position="892"/>
    </location>
</feature>
<dbReference type="PANTHER" id="PTHR24366:SF161">
    <property type="entry name" value="TIR DOMAIN-CONTAINING PROTEIN"/>
    <property type="match status" value="1"/>
</dbReference>
<feature type="region of interest" description="Disordered" evidence="4">
    <location>
        <begin position="742"/>
        <end position="781"/>
    </location>
</feature>
<evidence type="ECO:0000256" key="5">
    <source>
        <dbReference type="SAM" id="Phobius"/>
    </source>
</evidence>
<feature type="compositionally biased region" description="Polar residues" evidence="4">
    <location>
        <begin position="830"/>
        <end position="841"/>
    </location>
</feature>
<dbReference type="Pfam" id="PF13855">
    <property type="entry name" value="LRR_8"/>
    <property type="match status" value="2"/>
</dbReference>
<evidence type="ECO:0000256" key="3">
    <source>
        <dbReference type="ARBA" id="ARBA00022737"/>
    </source>
</evidence>
<comment type="caution">
    <text evidence="8">The sequence shown here is derived from an EMBL/GenBank/DDBJ whole genome shotgun (WGS) entry which is preliminary data.</text>
</comment>
<evidence type="ECO:0000256" key="6">
    <source>
        <dbReference type="SAM" id="SignalP"/>
    </source>
</evidence>
<dbReference type="SMART" id="SM00369">
    <property type="entry name" value="LRR_TYP"/>
    <property type="match status" value="8"/>
</dbReference>
<evidence type="ECO:0000256" key="4">
    <source>
        <dbReference type="SAM" id="MobiDB-lite"/>
    </source>
</evidence>
<dbReference type="InterPro" id="IPR026906">
    <property type="entry name" value="LRR_5"/>
</dbReference>
<dbReference type="EMBL" id="BMAT01008564">
    <property type="protein sequence ID" value="GFR88335.1"/>
    <property type="molecule type" value="Genomic_DNA"/>
</dbReference>
<dbReference type="CDD" id="cd12087">
    <property type="entry name" value="TM_EGFR-like"/>
    <property type="match status" value="1"/>
</dbReference>
<proteinExistence type="predicted"/>
<feature type="domain" description="Fibronectin type-III" evidence="7">
    <location>
        <begin position="599"/>
        <end position="694"/>
    </location>
</feature>
<keyword evidence="2 6" id="KW-0732">Signal</keyword>
<dbReference type="PROSITE" id="PS50853">
    <property type="entry name" value="FN3"/>
    <property type="match status" value="1"/>
</dbReference>
<dbReference type="SUPFAM" id="SSF52058">
    <property type="entry name" value="L domain-like"/>
    <property type="match status" value="1"/>
</dbReference>
<dbReference type="PANTHER" id="PTHR24366">
    <property type="entry name" value="IG(IMMUNOGLOBULIN) AND LRR(LEUCINE RICH REPEAT) DOMAINS"/>
    <property type="match status" value="1"/>
</dbReference>